<dbReference type="EMBL" id="ML170379">
    <property type="protein sequence ID" value="TDL14173.1"/>
    <property type="molecule type" value="Genomic_DNA"/>
</dbReference>
<dbReference type="OrthoDB" id="9991317at2759"/>
<dbReference type="AlphaFoldDB" id="A0A4Y7PFK0"/>
<dbReference type="SUPFAM" id="SSF81901">
    <property type="entry name" value="HCP-like"/>
    <property type="match status" value="1"/>
</dbReference>
<accession>A0A4Y7PFK0</accession>
<evidence type="ECO:0000259" key="1">
    <source>
        <dbReference type="Pfam" id="PF12770"/>
    </source>
</evidence>
<dbReference type="Gene3D" id="1.25.40.10">
    <property type="entry name" value="Tetratricopeptide repeat domain"/>
    <property type="match status" value="1"/>
</dbReference>
<feature type="domain" description="CHAT" evidence="1">
    <location>
        <begin position="617"/>
        <end position="899"/>
    </location>
</feature>
<keyword evidence="3" id="KW-1185">Reference proteome</keyword>
<dbReference type="Proteomes" id="UP000294933">
    <property type="component" value="Unassembled WGS sequence"/>
</dbReference>
<organism evidence="2 3">
    <name type="scientific">Rickenella mellea</name>
    <dbReference type="NCBI Taxonomy" id="50990"/>
    <lineage>
        <taxon>Eukaryota</taxon>
        <taxon>Fungi</taxon>
        <taxon>Dikarya</taxon>
        <taxon>Basidiomycota</taxon>
        <taxon>Agaricomycotina</taxon>
        <taxon>Agaricomycetes</taxon>
        <taxon>Hymenochaetales</taxon>
        <taxon>Rickenellaceae</taxon>
        <taxon>Rickenella</taxon>
    </lineage>
</organism>
<dbReference type="STRING" id="50990.A0A4Y7PFK0"/>
<proteinExistence type="predicted"/>
<evidence type="ECO:0000313" key="3">
    <source>
        <dbReference type="Proteomes" id="UP000294933"/>
    </source>
</evidence>
<sequence>GIRDDQPNNPIYFSNLGTTFLTRFRQHGESEDIEQAILYQELAVLLTPDRHPDMPCRLANLGDSFSARFERQGEMGDVEAAILNHERAIQLTSEGHPDKPRRFFQLGNSLLKRFEWLGEIGDIERAILNHERAVQLTPDGHADKPGYFSNLGSSFLKRLKRLGDTEQAILNQEHAIKLVPDGHNKKHRQVNHLGNSATAQSKGHGDMEDIKRAILNHELAIQLTPDGHHDKAGHFCRLGSSLSARFERSGELGDIEQAILNHSHAIQLTPDGHQEKPGYYSHLGSAFLKRFMRLGYLADVDQAILNQECAVQLTLDGHSKKPQRLNHLGDSFSARFLRTGQYQDLVKSIVAYRTSAYLPDGPAFTRFQAAKKWMWLAREELRRFRPSGQSTLDARRAAPDLLPRVAWAGPSIDSRQRELLAASSLACNAAAAAISENDPRQALEWLEEGRCIVWGQMLQLRTPVDELRLDQPNLAAELNQIAEQLQRGTSGNHFSVGQGDGSHDGALKMHRQLALDWDRIVEQVRQKVGFERFLLPKEFSELRHAARHGPVVVLNVSKYGCDALIIECLSEDLHHVHLEDFSYEIAQTLRRQLHNILSRQRLRDDDKDDDDEFRYILAELWTSVVKPILECLESLQVFVGEYLHIRWCPTGPLAFLPIHAAGLYNADGTSSISLPDIAISSYTPTLTALLRSSQHATPDRPMLNLLAVIQPNTPGGDSLPGALEELNSICKHGSNLSLQILLGQSATTSKVLSSMEECLWVHFSCHGMHDTARQMESGLVLHDGRLDLSKIIQKRLPHAEFAFLSACETAMGDDSRPEEAIHLAAGMLLAGYRGVVATMWFIRDNYASLVADNVYARLLGDGQPNGAKAAEALHLAMRQLREQRGGRNFSSWVPFIHMGL</sequence>
<reference evidence="2 3" key="1">
    <citation type="submission" date="2018-06" db="EMBL/GenBank/DDBJ databases">
        <title>A transcriptomic atlas of mushroom development highlights an independent origin of complex multicellularity.</title>
        <authorList>
            <consortium name="DOE Joint Genome Institute"/>
            <person name="Krizsan K."/>
            <person name="Almasi E."/>
            <person name="Merenyi Z."/>
            <person name="Sahu N."/>
            <person name="Viragh M."/>
            <person name="Koszo T."/>
            <person name="Mondo S."/>
            <person name="Kiss B."/>
            <person name="Balint B."/>
            <person name="Kues U."/>
            <person name="Barry K."/>
            <person name="Hegedus J.C."/>
            <person name="Henrissat B."/>
            <person name="Johnson J."/>
            <person name="Lipzen A."/>
            <person name="Ohm R."/>
            <person name="Nagy I."/>
            <person name="Pangilinan J."/>
            <person name="Yan J."/>
            <person name="Xiong Y."/>
            <person name="Grigoriev I.V."/>
            <person name="Hibbett D.S."/>
            <person name="Nagy L.G."/>
        </authorList>
    </citation>
    <scope>NUCLEOTIDE SEQUENCE [LARGE SCALE GENOMIC DNA]</scope>
    <source>
        <strain evidence="2 3">SZMC22713</strain>
    </source>
</reference>
<dbReference type="VEuPathDB" id="FungiDB:BD410DRAFT_866219"/>
<protein>
    <submittedName>
        <fullName evidence="2">TPR-like protein</fullName>
    </submittedName>
</protein>
<gene>
    <name evidence="2" type="ORF">BD410DRAFT_866219</name>
</gene>
<feature type="non-terminal residue" evidence="2">
    <location>
        <position position="1"/>
    </location>
</feature>
<dbReference type="PANTHER" id="PTHR10098:SF108">
    <property type="entry name" value="TETRATRICOPEPTIDE REPEAT PROTEIN 28"/>
    <property type="match status" value="1"/>
</dbReference>
<dbReference type="Pfam" id="PF12770">
    <property type="entry name" value="CHAT"/>
    <property type="match status" value="1"/>
</dbReference>
<dbReference type="InterPro" id="IPR011990">
    <property type="entry name" value="TPR-like_helical_dom_sf"/>
</dbReference>
<dbReference type="PANTHER" id="PTHR10098">
    <property type="entry name" value="RAPSYN-RELATED"/>
    <property type="match status" value="1"/>
</dbReference>
<name>A0A4Y7PFK0_9AGAM</name>
<evidence type="ECO:0000313" key="2">
    <source>
        <dbReference type="EMBL" id="TDL14173.1"/>
    </source>
</evidence>
<dbReference type="InterPro" id="IPR024983">
    <property type="entry name" value="CHAT_dom"/>
</dbReference>